<name>A0A2Z4QCD8_9CAUD</name>
<reference evidence="2" key="1">
    <citation type="submission" date="2018-04" db="EMBL/GenBank/DDBJ databases">
        <authorList>
            <person name="Go L.Y."/>
            <person name="Mitchell J.A."/>
        </authorList>
    </citation>
    <scope>NUCLEOTIDE SEQUENCE [LARGE SCALE GENOMIC DNA]</scope>
</reference>
<accession>A0A2Z4QCD8</accession>
<sequence>MTNLHTVNDLDELPVGAEIEDREGDTATHLGNGVWSVTGFAETVWSSFFRFPVALTSPSSPLAPENEVIRTISALDALPNGSVIVGIDALRLTFVKQGGHWIDPTKRPGDTYNVRAFVHARRWGFKVGYRPQYV</sequence>
<evidence type="ECO:0000313" key="2">
    <source>
        <dbReference type="Proteomes" id="UP000250856"/>
    </source>
</evidence>
<keyword evidence="2" id="KW-1185">Reference proteome</keyword>
<evidence type="ECO:0000313" key="1">
    <source>
        <dbReference type="EMBL" id="AWY07628.1"/>
    </source>
</evidence>
<dbReference type="GeneID" id="64470624"/>
<gene>
    <name evidence="1" type="primary">64</name>
    <name evidence="1" type="ORF">SEA_YOSIF_64</name>
</gene>
<dbReference type="EMBL" id="MH248947">
    <property type="protein sequence ID" value="AWY07628.1"/>
    <property type="molecule type" value="Genomic_DNA"/>
</dbReference>
<proteinExistence type="predicted"/>
<dbReference type="RefSeq" id="YP_010054706.1">
    <property type="nucleotide sequence ID" value="NC_054656.1"/>
</dbReference>
<dbReference type="KEGG" id="vg:64470624"/>
<protein>
    <submittedName>
        <fullName evidence="1">Uncharacterized protein</fullName>
    </submittedName>
</protein>
<organism evidence="1 2">
    <name type="scientific">Streptomyces phage Yosif</name>
    <dbReference type="NCBI Taxonomy" id="2201421"/>
    <lineage>
        <taxon>Viruses</taxon>
        <taxon>Duplodnaviria</taxon>
        <taxon>Heunggongvirae</taxon>
        <taxon>Uroviricota</taxon>
        <taxon>Caudoviricetes</taxon>
        <taxon>Arquatrovirinae</taxon>
        <taxon>Yosifvirus</taxon>
        <taxon>Yosifvirus yosif</taxon>
    </lineage>
</organism>
<dbReference type="Proteomes" id="UP000250856">
    <property type="component" value="Segment"/>
</dbReference>